<evidence type="ECO:0000313" key="1">
    <source>
        <dbReference type="EMBL" id="OGD68008.1"/>
    </source>
</evidence>
<protein>
    <submittedName>
        <fullName evidence="1">Uncharacterized protein</fullName>
    </submittedName>
</protein>
<accession>A0A1F5EKS6</accession>
<dbReference type="EMBL" id="MFAA01000045">
    <property type="protein sequence ID" value="OGD68008.1"/>
    <property type="molecule type" value="Genomic_DNA"/>
</dbReference>
<dbReference type="AlphaFoldDB" id="A0A1F5EKS6"/>
<organism evidence="1 2">
    <name type="scientific">Candidatus Campbellbacteria bacterium RIFCSPHIGHO2_12_FULL_35_10</name>
    <dbReference type="NCBI Taxonomy" id="1797578"/>
    <lineage>
        <taxon>Bacteria</taxon>
        <taxon>Candidatus Campbelliibacteriota</taxon>
    </lineage>
</organism>
<evidence type="ECO:0000313" key="2">
    <source>
        <dbReference type="Proteomes" id="UP000185891"/>
    </source>
</evidence>
<sequence length="75" mass="8625">MSFKGMLMRKMLKSQMKGVPEAEQEKILKIVEENPELFQKIGLEVQAKMKEGKDQMSATMEVMQNHQSELKNILG</sequence>
<comment type="caution">
    <text evidence="1">The sequence shown here is derived from an EMBL/GenBank/DDBJ whole genome shotgun (WGS) entry which is preliminary data.</text>
</comment>
<dbReference type="Proteomes" id="UP000185891">
    <property type="component" value="Unassembled WGS sequence"/>
</dbReference>
<proteinExistence type="predicted"/>
<name>A0A1F5EKS6_9BACT</name>
<gene>
    <name evidence="1" type="ORF">A3E89_00565</name>
</gene>
<reference evidence="1 2" key="1">
    <citation type="journal article" date="2016" name="Nat. Commun.">
        <title>Thousands of microbial genomes shed light on interconnected biogeochemical processes in an aquifer system.</title>
        <authorList>
            <person name="Anantharaman K."/>
            <person name="Brown C.T."/>
            <person name="Hug L.A."/>
            <person name="Sharon I."/>
            <person name="Castelle C.J."/>
            <person name="Probst A.J."/>
            <person name="Thomas B.C."/>
            <person name="Singh A."/>
            <person name="Wilkins M.J."/>
            <person name="Karaoz U."/>
            <person name="Brodie E.L."/>
            <person name="Williams K.H."/>
            <person name="Hubbard S.S."/>
            <person name="Banfield J.F."/>
        </authorList>
    </citation>
    <scope>NUCLEOTIDE SEQUENCE [LARGE SCALE GENOMIC DNA]</scope>
</reference>